<gene>
    <name evidence="2" type="ORF">US36_C0007G0033</name>
</gene>
<dbReference type="Pfam" id="PF00535">
    <property type="entry name" value="Glycos_transf_2"/>
    <property type="match status" value="1"/>
</dbReference>
<dbReference type="AlphaFoldDB" id="A0A0G0G9G4"/>
<dbReference type="InterPro" id="IPR001173">
    <property type="entry name" value="Glyco_trans_2-like"/>
</dbReference>
<evidence type="ECO:0000259" key="1">
    <source>
        <dbReference type="Pfam" id="PF00535"/>
    </source>
</evidence>
<reference evidence="2 3" key="1">
    <citation type="journal article" date="2015" name="Nature">
        <title>rRNA introns, odd ribosomes, and small enigmatic genomes across a large radiation of phyla.</title>
        <authorList>
            <person name="Brown C.T."/>
            <person name="Hug L.A."/>
            <person name="Thomas B.C."/>
            <person name="Sharon I."/>
            <person name="Castelle C.J."/>
            <person name="Singh A."/>
            <person name="Wilkins M.J."/>
            <person name="Williams K.H."/>
            <person name="Banfield J.F."/>
        </authorList>
    </citation>
    <scope>NUCLEOTIDE SEQUENCE [LARGE SCALE GENOMIC DNA]</scope>
</reference>
<organism evidence="2 3">
    <name type="scientific">Candidatus Wolfebacteria bacterium GW2011_GWC1_37_10</name>
    <dbReference type="NCBI Taxonomy" id="1619010"/>
    <lineage>
        <taxon>Bacteria</taxon>
        <taxon>Candidatus Wolfeibacteriota</taxon>
    </lineage>
</organism>
<dbReference type="PATRIC" id="fig|1619010.3.peg.303"/>
<dbReference type="Gene3D" id="3.90.550.10">
    <property type="entry name" value="Spore Coat Polysaccharide Biosynthesis Protein SpsA, Chain A"/>
    <property type="match status" value="1"/>
</dbReference>
<proteinExistence type="predicted"/>
<evidence type="ECO:0000313" key="2">
    <source>
        <dbReference type="EMBL" id="KKQ22700.1"/>
    </source>
</evidence>
<dbReference type="GO" id="GO:0016740">
    <property type="term" value="F:transferase activity"/>
    <property type="evidence" value="ECO:0007669"/>
    <property type="project" value="UniProtKB-KW"/>
</dbReference>
<dbReference type="SUPFAM" id="SSF53448">
    <property type="entry name" value="Nucleotide-diphospho-sugar transferases"/>
    <property type="match status" value="1"/>
</dbReference>
<dbReference type="Proteomes" id="UP000034044">
    <property type="component" value="Unassembled WGS sequence"/>
</dbReference>
<sequence length="264" mass="31890">MKKSLISVIILTYNEEIHIERLLENIADWADEVFIVDSFSTDKTLEIAKKYGCKIFQHKFENQAQQFNWALDNLKIKNDWILRLDADEYLTSELKDEITEKLKNIPKNINGFYIKRRVYFMGRWIKHGAYYPIWLLRLFKKGKARSEQKTMDEHIVLLEGEAEKLKNDFIDDNKKNLEWWIAKHNNYSTRETADVLGGDYGQGKKKFYYRLPLFFRACAYFCYRYFIRLGFLDGKEGLIFHFLHAFWYRFLIDAKIYEYKNKNQ</sequence>
<protein>
    <submittedName>
        <fullName evidence="2">Glycosyltransferase</fullName>
    </submittedName>
</protein>
<dbReference type="EMBL" id="LBSR01000007">
    <property type="protein sequence ID" value="KKQ22700.1"/>
    <property type="molecule type" value="Genomic_DNA"/>
</dbReference>
<name>A0A0G0G9G4_9BACT</name>
<keyword evidence="2" id="KW-0808">Transferase</keyword>
<accession>A0A0G0G9G4</accession>
<dbReference type="PANTHER" id="PTHR43630:SF2">
    <property type="entry name" value="GLYCOSYLTRANSFERASE"/>
    <property type="match status" value="1"/>
</dbReference>
<comment type="caution">
    <text evidence="2">The sequence shown here is derived from an EMBL/GenBank/DDBJ whole genome shotgun (WGS) entry which is preliminary data.</text>
</comment>
<dbReference type="CDD" id="cd02511">
    <property type="entry name" value="Beta4Glucosyltransferase"/>
    <property type="match status" value="1"/>
</dbReference>
<dbReference type="PANTHER" id="PTHR43630">
    <property type="entry name" value="POLY-BETA-1,6-N-ACETYL-D-GLUCOSAMINE SYNTHASE"/>
    <property type="match status" value="1"/>
</dbReference>
<feature type="domain" description="Glycosyltransferase 2-like" evidence="1">
    <location>
        <begin position="7"/>
        <end position="148"/>
    </location>
</feature>
<evidence type="ECO:0000313" key="3">
    <source>
        <dbReference type="Proteomes" id="UP000034044"/>
    </source>
</evidence>
<dbReference type="InterPro" id="IPR029044">
    <property type="entry name" value="Nucleotide-diphossugar_trans"/>
</dbReference>